<dbReference type="PROSITE" id="PS50893">
    <property type="entry name" value="ABC_TRANSPORTER_2"/>
    <property type="match status" value="1"/>
</dbReference>
<dbReference type="GO" id="GO:0015421">
    <property type="term" value="F:ABC-type oligopeptide transporter activity"/>
    <property type="evidence" value="ECO:0007669"/>
    <property type="project" value="TreeGrafter"/>
</dbReference>
<dbReference type="SUPFAM" id="SSF52540">
    <property type="entry name" value="P-loop containing nucleoside triphosphate hydrolases"/>
    <property type="match status" value="1"/>
</dbReference>
<evidence type="ECO:0000256" key="5">
    <source>
        <dbReference type="ARBA" id="ARBA00022741"/>
    </source>
</evidence>
<gene>
    <name evidence="10" type="ORF">METZ01_LOCUS226096</name>
</gene>
<protein>
    <recommendedName>
        <fullName evidence="9">ABC transporter domain-containing protein</fullName>
    </recommendedName>
</protein>
<dbReference type="PANTHER" id="PTHR43394:SF1">
    <property type="entry name" value="ATP-BINDING CASSETTE SUB-FAMILY B MEMBER 10, MITOCHONDRIAL"/>
    <property type="match status" value="1"/>
</dbReference>
<accession>A0A382GEF4</accession>
<dbReference type="GO" id="GO:0090374">
    <property type="term" value="P:oligopeptide export from mitochondrion"/>
    <property type="evidence" value="ECO:0007669"/>
    <property type="project" value="TreeGrafter"/>
</dbReference>
<keyword evidence="2" id="KW-0813">Transport</keyword>
<evidence type="ECO:0000256" key="3">
    <source>
        <dbReference type="ARBA" id="ARBA00022475"/>
    </source>
</evidence>
<evidence type="ECO:0000256" key="6">
    <source>
        <dbReference type="ARBA" id="ARBA00022840"/>
    </source>
</evidence>
<evidence type="ECO:0000256" key="4">
    <source>
        <dbReference type="ARBA" id="ARBA00022692"/>
    </source>
</evidence>
<dbReference type="GO" id="GO:0005524">
    <property type="term" value="F:ATP binding"/>
    <property type="evidence" value="ECO:0007669"/>
    <property type="project" value="UniProtKB-KW"/>
</dbReference>
<evidence type="ECO:0000259" key="9">
    <source>
        <dbReference type="PROSITE" id="PS50893"/>
    </source>
</evidence>
<dbReference type="GO" id="GO:0005743">
    <property type="term" value="C:mitochondrial inner membrane"/>
    <property type="evidence" value="ECO:0007669"/>
    <property type="project" value="TreeGrafter"/>
</dbReference>
<sequence length="244" mass="27087">MKGEIIFKNVSHKFPVSKSDSVKNVNLSIKKNQSISITGEAGSGKSTLVQLLLRFYDPISGEIYIDGKNIKEIDLGTLRKNIGYVHQDVFIFNETFKNNINYGNPTASMDKIIEAAQTAQIHEYINSLPDKYNSLISENGANLSGGQKQRLSIARTLLLDPPILILDDSTSSVDATTEKDIQKAINKLISGRTVITIAHKLNNFQQSSNIAVMDKGEITEYGSHEHLINLNGIYKNIYELQTTN</sequence>
<dbReference type="Pfam" id="PF00005">
    <property type="entry name" value="ABC_tran"/>
    <property type="match status" value="1"/>
</dbReference>
<dbReference type="GO" id="GO:0005886">
    <property type="term" value="C:plasma membrane"/>
    <property type="evidence" value="ECO:0007669"/>
    <property type="project" value="UniProtKB-SubCell"/>
</dbReference>
<dbReference type="EMBL" id="UINC01054935">
    <property type="protein sequence ID" value="SVB73242.1"/>
    <property type="molecule type" value="Genomic_DNA"/>
</dbReference>
<comment type="subcellular location">
    <subcellularLocation>
        <location evidence="1">Cell membrane</location>
        <topology evidence="1">Multi-pass membrane protein</topology>
    </subcellularLocation>
</comment>
<name>A0A382GEF4_9ZZZZ</name>
<dbReference type="InterPro" id="IPR003439">
    <property type="entry name" value="ABC_transporter-like_ATP-bd"/>
</dbReference>
<organism evidence="10">
    <name type="scientific">marine metagenome</name>
    <dbReference type="NCBI Taxonomy" id="408172"/>
    <lineage>
        <taxon>unclassified sequences</taxon>
        <taxon>metagenomes</taxon>
        <taxon>ecological metagenomes</taxon>
    </lineage>
</organism>
<dbReference type="Gene3D" id="3.40.50.300">
    <property type="entry name" value="P-loop containing nucleotide triphosphate hydrolases"/>
    <property type="match status" value="1"/>
</dbReference>
<keyword evidence="5" id="KW-0547">Nucleotide-binding</keyword>
<evidence type="ECO:0000256" key="1">
    <source>
        <dbReference type="ARBA" id="ARBA00004651"/>
    </source>
</evidence>
<evidence type="ECO:0000313" key="10">
    <source>
        <dbReference type="EMBL" id="SVB73242.1"/>
    </source>
</evidence>
<keyword evidence="6" id="KW-0067">ATP-binding</keyword>
<evidence type="ECO:0000256" key="7">
    <source>
        <dbReference type="ARBA" id="ARBA00022989"/>
    </source>
</evidence>
<evidence type="ECO:0000256" key="2">
    <source>
        <dbReference type="ARBA" id="ARBA00022448"/>
    </source>
</evidence>
<evidence type="ECO:0000256" key="8">
    <source>
        <dbReference type="ARBA" id="ARBA00023136"/>
    </source>
</evidence>
<dbReference type="FunFam" id="3.40.50.300:FF:000221">
    <property type="entry name" value="Multidrug ABC transporter ATP-binding protein"/>
    <property type="match status" value="1"/>
</dbReference>
<keyword evidence="8" id="KW-0472">Membrane</keyword>
<proteinExistence type="predicted"/>
<dbReference type="InterPro" id="IPR039421">
    <property type="entry name" value="Type_1_exporter"/>
</dbReference>
<feature type="domain" description="ABC transporter" evidence="9">
    <location>
        <begin position="5"/>
        <end position="240"/>
    </location>
</feature>
<dbReference type="PROSITE" id="PS00211">
    <property type="entry name" value="ABC_TRANSPORTER_1"/>
    <property type="match status" value="1"/>
</dbReference>
<dbReference type="SMART" id="SM00382">
    <property type="entry name" value="AAA"/>
    <property type="match status" value="1"/>
</dbReference>
<dbReference type="InterPro" id="IPR027417">
    <property type="entry name" value="P-loop_NTPase"/>
</dbReference>
<dbReference type="InterPro" id="IPR017871">
    <property type="entry name" value="ABC_transporter-like_CS"/>
</dbReference>
<dbReference type="GO" id="GO:0016887">
    <property type="term" value="F:ATP hydrolysis activity"/>
    <property type="evidence" value="ECO:0007669"/>
    <property type="project" value="InterPro"/>
</dbReference>
<dbReference type="PANTHER" id="PTHR43394">
    <property type="entry name" value="ATP-DEPENDENT PERMEASE MDL1, MITOCHONDRIAL"/>
    <property type="match status" value="1"/>
</dbReference>
<keyword evidence="3" id="KW-1003">Cell membrane</keyword>
<dbReference type="InterPro" id="IPR003593">
    <property type="entry name" value="AAA+_ATPase"/>
</dbReference>
<keyword evidence="4" id="KW-0812">Transmembrane</keyword>
<keyword evidence="7" id="KW-1133">Transmembrane helix</keyword>
<dbReference type="AlphaFoldDB" id="A0A382GEF4"/>
<reference evidence="10" key="1">
    <citation type="submission" date="2018-05" db="EMBL/GenBank/DDBJ databases">
        <authorList>
            <person name="Lanie J.A."/>
            <person name="Ng W.-L."/>
            <person name="Kazmierczak K.M."/>
            <person name="Andrzejewski T.M."/>
            <person name="Davidsen T.M."/>
            <person name="Wayne K.J."/>
            <person name="Tettelin H."/>
            <person name="Glass J.I."/>
            <person name="Rusch D."/>
            <person name="Podicherti R."/>
            <person name="Tsui H.-C.T."/>
            <person name="Winkler M.E."/>
        </authorList>
    </citation>
    <scope>NUCLEOTIDE SEQUENCE</scope>
</reference>